<comment type="caution">
    <text evidence="5">The sequence shown here is derived from an EMBL/GenBank/DDBJ whole genome shotgun (WGS) entry which is preliminary data.</text>
</comment>
<feature type="domain" description="RRM" evidence="4">
    <location>
        <begin position="296"/>
        <end position="373"/>
    </location>
</feature>
<dbReference type="PANTHER" id="PTHR48027">
    <property type="entry name" value="HETEROGENEOUS NUCLEAR RIBONUCLEOPROTEIN 87F-RELATED"/>
    <property type="match status" value="1"/>
</dbReference>
<dbReference type="InterPro" id="IPR052462">
    <property type="entry name" value="SLIRP/GR-RBP-like"/>
</dbReference>
<feature type="compositionally biased region" description="Acidic residues" evidence="3">
    <location>
        <begin position="33"/>
        <end position="48"/>
    </location>
</feature>
<dbReference type="Pfam" id="PF00076">
    <property type="entry name" value="RRM_1"/>
    <property type="match status" value="2"/>
</dbReference>
<feature type="compositionally biased region" description="Polar residues" evidence="3">
    <location>
        <begin position="1"/>
        <end position="12"/>
    </location>
</feature>
<reference evidence="5 6" key="1">
    <citation type="journal article" date="2022" name="bioRxiv">
        <title>Genomics of Preaxostyla Flagellates Illuminates Evolutionary Transitions and the Path Towards Mitochondrial Loss.</title>
        <authorList>
            <person name="Novak L.V.F."/>
            <person name="Treitli S.C."/>
            <person name="Pyrih J."/>
            <person name="Halakuc P."/>
            <person name="Pipaliya S.V."/>
            <person name="Vacek V."/>
            <person name="Brzon O."/>
            <person name="Soukal P."/>
            <person name="Eme L."/>
            <person name="Dacks J.B."/>
            <person name="Karnkowska A."/>
            <person name="Elias M."/>
            <person name="Hampl V."/>
        </authorList>
    </citation>
    <scope>NUCLEOTIDE SEQUENCE [LARGE SCALE GENOMIC DNA]</scope>
    <source>
        <strain evidence="5">NAU3</strain>
        <tissue evidence="5">Gut</tissue>
    </source>
</reference>
<sequence>MNRTSKTPQKTPMSAKKAFKSTPKTQKRPKFEEPEDSDELPSDSEPEETVLAKPVKTPNKYQTPQKGQQKNKKTPVTARKPIVESSEEDDSSEDDDQNSDVESDSESEAPAPVSSKAKRTAPSKPQPEDEVDSDDEQSDSESGEEGEEDEEGGDSADEDSDDGEEEGSEESGPDEDSDNSASDDEDEDDSAPHTLFVGNLSFQTTDQLLQKAFEKYGCTSARIITDRETHRSKGFGYIEFSSKEGYTRALKEMNNAELGNRKIRLDHSNPRQGKNDNNEKERAPKFVKKVTPDETNVLFVGNISFDSTEEDIKKAFKKFKPTNIRFPTSHDGVKSKGIAYIEFENHEAAQKAKDQLAGLEIDGREVRIDFSKPREERPSGGHRGGRGDFQQRGGRGGFQQRGGRGRGGFQSRGGRGGGFGERGRGGFQSRGGRGGSFGDRGRGGFQSRGGRGGGKFQRGGRGRGRD</sequence>
<dbReference type="Proteomes" id="UP001281761">
    <property type="component" value="Unassembled WGS sequence"/>
</dbReference>
<protein>
    <submittedName>
        <fullName evidence="5">Nuclear localization sequence-binding protein</fullName>
    </submittedName>
</protein>
<feature type="compositionally biased region" description="Acidic residues" evidence="3">
    <location>
        <begin position="128"/>
        <end position="189"/>
    </location>
</feature>
<evidence type="ECO:0000259" key="4">
    <source>
        <dbReference type="PROSITE" id="PS50102"/>
    </source>
</evidence>
<evidence type="ECO:0000256" key="3">
    <source>
        <dbReference type="SAM" id="MobiDB-lite"/>
    </source>
</evidence>
<feature type="region of interest" description="Disordered" evidence="3">
    <location>
        <begin position="258"/>
        <end position="283"/>
    </location>
</feature>
<keyword evidence="6" id="KW-1185">Reference proteome</keyword>
<dbReference type="InterPro" id="IPR012677">
    <property type="entry name" value="Nucleotide-bd_a/b_plait_sf"/>
</dbReference>
<name>A0ABQ9XX42_9EUKA</name>
<keyword evidence="1 2" id="KW-0694">RNA-binding</keyword>
<organism evidence="5 6">
    <name type="scientific">Blattamonas nauphoetae</name>
    <dbReference type="NCBI Taxonomy" id="2049346"/>
    <lineage>
        <taxon>Eukaryota</taxon>
        <taxon>Metamonada</taxon>
        <taxon>Preaxostyla</taxon>
        <taxon>Oxymonadida</taxon>
        <taxon>Blattamonas</taxon>
    </lineage>
</organism>
<dbReference type="CDD" id="cd00590">
    <property type="entry name" value="RRM_SF"/>
    <property type="match status" value="1"/>
</dbReference>
<feature type="compositionally biased region" description="Acidic residues" evidence="3">
    <location>
        <begin position="85"/>
        <end position="107"/>
    </location>
</feature>
<evidence type="ECO:0000256" key="1">
    <source>
        <dbReference type="ARBA" id="ARBA00022884"/>
    </source>
</evidence>
<evidence type="ECO:0000313" key="5">
    <source>
        <dbReference type="EMBL" id="KAK2956048.1"/>
    </source>
</evidence>
<dbReference type="InterPro" id="IPR035979">
    <property type="entry name" value="RBD_domain_sf"/>
</dbReference>
<dbReference type="Gene3D" id="3.30.70.330">
    <property type="match status" value="2"/>
</dbReference>
<dbReference type="SMART" id="SM00360">
    <property type="entry name" value="RRM"/>
    <property type="match status" value="2"/>
</dbReference>
<dbReference type="InterPro" id="IPR000504">
    <property type="entry name" value="RRM_dom"/>
</dbReference>
<feature type="compositionally biased region" description="Basic and acidic residues" evidence="3">
    <location>
        <begin position="367"/>
        <end position="379"/>
    </location>
</feature>
<accession>A0ABQ9XX42</accession>
<feature type="region of interest" description="Disordered" evidence="3">
    <location>
        <begin position="1"/>
        <end position="194"/>
    </location>
</feature>
<dbReference type="SUPFAM" id="SSF54928">
    <property type="entry name" value="RNA-binding domain, RBD"/>
    <property type="match status" value="2"/>
</dbReference>
<evidence type="ECO:0000256" key="2">
    <source>
        <dbReference type="PROSITE-ProRule" id="PRU00176"/>
    </source>
</evidence>
<feature type="compositionally biased region" description="Polar residues" evidence="3">
    <location>
        <begin position="59"/>
        <end position="68"/>
    </location>
</feature>
<feature type="region of interest" description="Disordered" evidence="3">
    <location>
        <begin position="367"/>
        <end position="466"/>
    </location>
</feature>
<feature type="compositionally biased region" description="Basic and acidic residues" evidence="3">
    <location>
        <begin position="259"/>
        <end position="283"/>
    </location>
</feature>
<dbReference type="EMBL" id="JARBJD010000060">
    <property type="protein sequence ID" value="KAK2956048.1"/>
    <property type="molecule type" value="Genomic_DNA"/>
</dbReference>
<feature type="domain" description="RRM" evidence="4">
    <location>
        <begin position="193"/>
        <end position="270"/>
    </location>
</feature>
<evidence type="ECO:0000313" key="6">
    <source>
        <dbReference type="Proteomes" id="UP001281761"/>
    </source>
</evidence>
<dbReference type="PROSITE" id="PS50102">
    <property type="entry name" value="RRM"/>
    <property type="match status" value="2"/>
</dbReference>
<gene>
    <name evidence="5" type="ORF">BLNAU_9024</name>
</gene>
<feature type="compositionally biased region" description="Gly residues" evidence="3">
    <location>
        <begin position="393"/>
        <end position="457"/>
    </location>
</feature>
<proteinExistence type="predicted"/>